<evidence type="ECO:0000256" key="1">
    <source>
        <dbReference type="SAM" id="Phobius"/>
    </source>
</evidence>
<dbReference type="PANTHER" id="PTHR21520">
    <property type="entry name" value="GLUTAMATE-RICH PROTEIN 2"/>
    <property type="match status" value="1"/>
</dbReference>
<name>A0A7J7J612_BUGNE</name>
<proteinExistence type="predicted"/>
<keyword evidence="1" id="KW-1133">Transmembrane helix</keyword>
<accession>A0A7J7J612</accession>
<keyword evidence="3" id="KW-1185">Reference proteome</keyword>
<sequence>MTDDIENGLKLCKMILLYEPNNSRALNFLPVLEEKLAQAVYIIILVLPYIINWFFVACRISSLEGACEIDMTNIIQLLYLRVLCLAVTKKMIQYKQIILQHLQVEIIMQLGSTKSTRLNSCMNKTALL</sequence>
<evidence type="ECO:0000313" key="2">
    <source>
        <dbReference type="EMBL" id="KAF6020878.1"/>
    </source>
</evidence>
<dbReference type="Proteomes" id="UP000593567">
    <property type="component" value="Unassembled WGS sequence"/>
</dbReference>
<reference evidence="2" key="1">
    <citation type="submission" date="2020-06" db="EMBL/GenBank/DDBJ databases">
        <title>Draft genome of Bugula neritina, a colonial animal packing powerful symbionts and potential medicines.</title>
        <authorList>
            <person name="Rayko M."/>
        </authorList>
    </citation>
    <scope>NUCLEOTIDE SEQUENCE [LARGE SCALE GENOMIC DNA]</scope>
    <source>
        <strain evidence="2">Kwan_BN1</strain>
    </source>
</reference>
<organism evidence="2 3">
    <name type="scientific">Bugula neritina</name>
    <name type="common">Brown bryozoan</name>
    <name type="synonym">Sertularia neritina</name>
    <dbReference type="NCBI Taxonomy" id="10212"/>
    <lineage>
        <taxon>Eukaryota</taxon>
        <taxon>Metazoa</taxon>
        <taxon>Spiralia</taxon>
        <taxon>Lophotrochozoa</taxon>
        <taxon>Bryozoa</taxon>
        <taxon>Gymnolaemata</taxon>
        <taxon>Cheilostomatida</taxon>
        <taxon>Flustrina</taxon>
        <taxon>Buguloidea</taxon>
        <taxon>Bugulidae</taxon>
        <taxon>Bugula</taxon>
    </lineage>
</organism>
<comment type="caution">
    <text evidence="2">The sequence shown here is derived from an EMBL/GenBank/DDBJ whole genome shotgun (WGS) entry which is preliminary data.</text>
</comment>
<gene>
    <name evidence="2" type="ORF">EB796_020793</name>
</gene>
<keyword evidence="1" id="KW-0472">Membrane</keyword>
<dbReference type="PANTHER" id="PTHR21520:SF2">
    <property type="entry name" value="GLUTAMATE-RICH PROTEIN 2"/>
    <property type="match status" value="1"/>
</dbReference>
<evidence type="ECO:0000313" key="3">
    <source>
        <dbReference type="Proteomes" id="UP000593567"/>
    </source>
</evidence>
<dbReference type="OrthoDB" id="9950633at2759"/>
<dbReference type="EMBL" id="VXIV02003141">
    <property type="protein sequence ID" value="KAF6020878.1"/>
    <property type="molecule type" value="Genomic_DNA"/>
</dbReference>
<keyword evidence="1" id="KW-0812">Transmembrane</keyword>
<dbReference type="AlphaFoldDB" id="A0A7J7J612"/>
<feature type="transmembrane region" description="Helical" evidence="1">
    <location>
        <begin position="36"/>
        <end position="56"/>
    </location>
</feature>
<protein>
    <submittedName>
        <fullName evidence="2">Uncharacterized protein</fullName>
    </submittedName>
</protein>
<dbReference type="InterPro" id="IPR026703">
    <property type="entry name" value="ERICH2"/>
</dbReference>